<keyword evidence="4" id="KW-1185">Reference proteome</keyword>
<comment type="caution">
    <text evidence="3">The sequence shown here is derived from an EMBL/GenBank/DDBJ whole genome shotgun (WGS) entry which is preliminary data.</text>
</comment>
<reference evidence="3 4" key="1">
    <citation type="journal article" date="2021" name="Hortic Res">
        <title>Chromosome-scale assembly of the Dendrobium chrysotoxum genome enhances the understanding of orchid evolution.</title>
        <authorList>
            <person name="Zhang Y."/>
            <person name="Zhang G.Q."/>
            <person name="Zhang D."/>
            <person name="Liu X.D."/>
            <person name="Xu X.Y."/>
            <person name="Sun W.H."/>
            <person name="Yu X."/>
            <person name="Zhu X."/>
            <person name="Wang Z.W."/>
            <person name="Zhao X."/>
            <person name="Zhong W.Y."/>
            <person name="Chen H."/>
            <person name="Yin W.L."/>
            <person name="Huang T."/>
            <person name="Niu S.C."/>
            <person name="Liu Z.J."/>
        </authorList>
    </citation>
    <scope>NUCLEOTIDE SEQUENCE [LARGE SCALE GENOMIC DNA]</scope>
    <source>
        <strain evidence="3">Lindl</strain>
    </source>
</reference>
<feature type="compositionally biased region" description="Acidic residues" evidence="1">
    <location>
        <begin position="1"/>
        <end position="31"/>
    </location>
</feature>
<dbReference type="EMBL" id="JAGFBR010000018">
    <property type="protein sequence ID" value="KAH0450713.1"/>
    <property type="molecule type" value="Genomic_DNA"/>
</dbReference>
<name>A0AAV7G4X2_DENCH</name>
<feature type="region of interest" description="Disordered" evidence="1">
    <location>
        <begin position="1"/>
        <end position="40"/>
    </location>
</feature>
<accession>A0AAV7G4X2</accession>
<feature type="transmembrane region" description="Helical" evidence="2">
    <location>
        <begin position="134"/>
        <end position="154"/>
    </location>
</feature>
<evidence type="ECO:0000313" key="4">
    <source>
        <dbReference type="Proteomes" id="UP000775213"/>
    </source>
</evidence>
<organism evidence="3 4">
    <name type="scientific">Dendrobium chrysotoxum</name>
    <name type="common">Orchid</name>
    <dbReference type="NCBI Taxonomy" id="161865"/>
    <lineage>
        <taxon>Eukaryota</taxon>
        <taxon>Viridiplantae</taxon>
        <taxon>Streptophyta</taxon>
        <taxon>Embryophyta</taxon>
        <taxon>Tracheophyta</taxon>
        <taxon>Spermatophyta</taxon>
        <taxon>Magnoliopsida</taxon>
        <taxon>Liliopsida</taxon>
        <taxon>Asparagales</taxon>
        <taxon>Orchidaceae</taxon>
        <taxon>Epidendroideae</taxon>
        <taxon>Malaxideae</taxon>
        <taxon>Dendrobiinae</taxon>
        <taxon>Dendrobium</taxon>
    </lineage>
</organism>
<proteinExistence type="predicted"/>
<keyword evidence="2" id="KW-0812">Transmembrane</keyword>
<dbReference type="Proteomes" id="UP000775213">
    <property type="component" value="Unassembled WGS sequence"/>
</dbReference>
<sequence>MSEDDDGDEVEEDEDEDEDEDENNDLEEDDVQMMHPDTDHDDHEIDEVVAITFLAEHFFSEDAKSLFPSMTNRLGRANDHGVNPEHPLLEEPSSFLVHRRHSENTVDMAFSERRHDSNSSRLDAIFEHCGVEDMVIVSACGWMIAIIVATLVCLSARRHGGVASIPAEASHSRSTLKSG</sequence>
<evidence type="ECO:0000256" key="1">
    <source>
        <dbReference type="SAM" id="MobiDB-lite"/>
    </source>
</evidence>
<gene>
    <name evidence="3" type="ORF">IEQ34_021405</name>
</gene>
<evidence type="ECO:0000256" key="2">
    <source>
        <dbReference type="SAM" id="Phobius"/>
    </source>
</evidence>
<dbReference type="AlphaFoldDB" id="A0AAV7G4X2"/>
<keyword evidence="2" id="KW-1133">Transmembrane helix</keyword>
<keyword evidence="2" id="KW-0472">Membrane</keyword>
<evidence type="ECO:0000313" key="3">
    <source>
        <dbReference type="EMBL" id="KAH0450713.1"/>
    </source>
</evidence>
<protein>
    <recommendedName>
        <fullName evidence="5">Transmembrane protein</fullName>
    </recommendedName>
</protein>
<evidence type="ECO:0008006" key="5">
    <source>
        <dbReference type="Google" id="ProtNLM"/>
    </source>
</evidence>